<dbReference type="PANTHER" id="PTHR44688">
    <property type="entry name" value="DNA-BINDING TRANSCRIPTIONAL ACTIVATOR DEVR_DOSR"/>
    <property type="match status" value="1"/>
</dbReference>
<dbReference type="SUPFAM" id="SSF46894">
    <property type="entry name" value="C-terminal effector domain of the bipartite response regulators"/>
    <property type="match status" value="1"/>
</dbReference>
<dbReference type="RefSeq" id="WP_146388514.1">
    <property type="nucleotide sequence ID" value="NZ_VOHK01000005.1"/>
</dbReference>
<proteinExistence type="predicted"/>
<keyword evidence="6" id="KW-1185">Reference proteome</keyword>
<dbReference type="InterPro" id="IPR011990">
    <property type="entry name" value="TPR-like_helical_dom_sf"/>
</dbReference>
<gene>
    <name evidence="5" type="ORF">FQY83_13710</name>
</gene>
<dbReference type="OrthoDB" id="1123107at2"/>
<dbReference type="Proteomes" id="UP000319980">
    <property type="component" value="Unassembled WGS sequence"/>
</dbReference>
<dbReference type="SUPFAM" id="SSF52540">
    <property type="entry name" value="P-loop containing nucleoside triphosphate hydrolases"/>
    <property type="match status" value="1"/>
</dbReference>
<dbReference type="InterPro" id="IPR041617">
    <property type="entry name" value="TPR_MalT"/>
</dbReference>
<evidence type="ECO:0000256" key="1">
    <source>
        <dbReference type="ARBA" id="ARBA00023015"/>
    </source>
</evidence>
<dbReference type="Pfam" id="PF13191">
    <property type="entry name" value="AAA_16"/>
    <property type="match status" value="1"/>
</dbReference>
<dbReference type="InterPro" id="IPR016032">
    <property type="entry name" value="Sig_transdc_resp-reg_C-effctor"/>
</dbReference>
<dbReference type="Gene3D" id="1.25.40.10">
    <property type="entry name" value="Tetratricopeptide repeat domain"/>
    <property type="match status" value="1"/>
</dbReference>
<dbReference type="EMBL" id="VOHK01000005">
    <property type="protein sequence ID" value="TWT19398.1"/>
    <property type="molecule type" value="Genomic_DNA"/>
</dbReference>
<dbReference type="PROSITE" id="PS00622">
    <property type="entry name" value="HTH_LUXR_1"/>
    <property type="match status" value="1"/>
</dbReference>
<dbReference type="InterPro" id="IPR036388">
    <property type="entry name" value="WH-like_DNA-bd_sf"/>
</dbReference>
<dbReference type="InterPro" id="IPR027417">
    <property type="entry name" value="P-loop_NTPase"/>
</dbReference>
<dbReference type="GO" id="GO:0003677">
    <property type="term" value="F:DNA binding"/>
    <property type="evidence" value="ECO:0007669"/>
    <property type="project" value="UniProtKB-KW"/>
</dbReference>
<evidence type="ECO:0000313" key="5">
    <source>
        <dbReference type="EMBL" id="TWT19398.1"/>
    </source>
</evidence>
<dbReference type="CDD" id="cd06170">
    <property type="entry name" value="LuxR_C_like"/>
    <property type="match status" value="1"/>
</dbReference>
<dbReference type="PANTHER" id="PTHR44688:SF16">
    <property type="entry name" value="DNA-BINDING TRANSCRIPTIONAL ACTIVATOR DEVR_DOSR"/>
    <property type="match status" value="1"/>
</dbReference>
<reference evidence="5 6" key="1">
    <citation type="journal article" date="2008" name="Int. J. Syst. Evol. Microbiol.">
        <title>Luteimonas marina sp. nov., isolated from seawater.</title>
        <authorList>
            <person name="Baik K.S."/>
            <person name="Park S.C."/>
            <person name="Kim M.S."/>
            <person name="Kim E.M."/>
            <person name="Park C."/>
            <person name="Chun J."/>
            <person name="Seong C.N."/>
        </authorList>
    </citation>
    <scope>NUCLEOTIDE SEQUENCE [LARGE SCALE GENOMIC DNA]</scope>
    <source>
        <strain evidence="5 6">FR1330</strain>
    </source>
</reference>
<feature type="domain" description="HTH luxR-type" evidence="4">
    <location>
        <begin position="838"/>
        <end position="903"/>
    </location>
</feature>
<dbReference type="Gene3D" id="3.40.50.300">
    <property type="entry name" value="P-loop containing nucleotide triphosphate hydrolases"/>
    <property type="match status" value="1"/>
</dbReference>
<dbReference type="InterPro" id="IPR059106">
    <property type="entry name" value="WHD_MalT"/>
</dbReference>
<dbReference type="GO" id="GO:0006355">
    <property type="term" value="P:regulation of DNA-templated transcription"/>
    <property type="evidence" value="ECO:0007669"/>
    <property type="project" value="InterPro"/>
</dbReference>
<keyword evidence="1" id="KW-0805">Transcription regulation</keyword>
<dbReference type="InterPro" id="IPR000792">
    <property type="entry name" value="Tscrpt_reg_LuxR_C"/>
</dbReference>
<dbReference type="Pfam" id="PF17874">
    <property type="entry name" value="TPR_MalT"/>
    <property type="match status" value="1"/>
</dbReference>
<dbReference type="SMART" id="SM00421">
    <property type="entry name" value="HTH_LUXR"/>
    <property type="match status" value="1"/>
</dbReference>
<dbReference type="InterPro" id="IPR041664">
    <property type="entry name" value="AAA_16"/>
</dbReference>
<organism evidence="5 6">
    <name type="scientific">Luteimonas marina</name>
    <dbReference type="NCBI Taxonomy" id="488485"/>
    <lineage>
        <taxon>Bacteria</taxon>
        <taxon>Pseudomonadati</taxon>
        <taxon>Pseudomonadota</taxon>
        <taxon>Gammaproteobacteria</taxon>
        <taxon>Lysobacterales</taxon>
        <taxon>Lysobacteraceae</taxon>
        <taxon>Luteimonas</taxon>
    </lineage>
</organism>
<evidence type="ECO:0000313" key="6">
    <source>
        <dbReference type="Proteomes" id="UP000319980"/>
    </source>
</evidence>
<dbReference type="Pfam" id="PF25873">
    <property type="entry name" value="WHD_MalT"/>
    <property type="match status" value="1"/>
</dbReference>
<sequence>MEIESSVIAQDSIAAAEGLIRAKVAPPVWLGDQIRRDLLLARLDDALARRLTLIQAPAGYGKTILLAQWRQRHAGPAVRIAWLTLETDDADLKRLAGYLSLAMSGGAPGEEAAPVPPDLPPRAALSAIINRLASEPRPVVIVFDDFHRADSPALSDFIATLIRLAPGNCHFIVASRDHPALGQSVLAAEEQLLEFTAEDLRFSAIETGALLARHRAAALDDGDLRRIFERTEGWPIALQLVALSLKRGADPGALVARFSGSGSELARYLSEQVLVALPPDVQEAVVRTALVDRLTGDIVNLLCEREDGWLVLERLEHQGIFLAPLSEGGAAYRYHQLFAEYLRERLARRDAAQYRALQRTLAQWFAGRGQVTEAVNHAIQADDPALLADVVERAGAWRLIPQGLQAVAARALDALPEEMVAARPRLALARIYLAIKRGELGAARADYDRVLAAAGEAQADADLRTEINIVGDLLLDYENAPLTLEDLLERETLLRNLPTNDHLLLANICELLGAKYYEGGWLERAMEPTLAAREHYQALGSLYSDLFTRFLEARIRRAQGRARDAANILAAAHRQIVDNFGERSDLAANCAAFEAELLYEQDRVDEAAELLAWSLPHMEQSDGWVDVYAAAYATAARIEAARGAMEEALAMLSRGWRLARRRRLRQLELLARLCELQLLLQSGVDDERARALADEIGLDALADDMRLEAAGYRQVAIAAALCRARLRLVEGEPERALDDLELLRRWASRHGIGRLLLEANLLLAHAHVRLGDQARAQACFDSAVGMAMFQGIVRPFIDAQRFVEPLLKACVHDAPQADRFRDQFLKGLSRTFAARPMDNAGQGFLSEAELAVIEPLCRGLSNKEIARAIGMSPDTVKYRLKALFRKIGVHRRQDAVRVLHERGLVADDGVPGVDAAG</sequence>
<keyword evidence="3" id="KW-0804">Transcription</keyword>
<evidence type="ECO:0000256" key="2">
    <source>
        <dbReference type="ARBA" id="ARBA00023125"/>
    </source>
</evidence>
<dbReference type="PRINTS" id="PR00038">
    <property type="entry name" value="HTHLUXR"/>
</dbReference>
<dbReference type="Pfam" id="PF00196">
    <property type="entry name" value="GerE"/>
    <property type="match status" value="1"/>
</dbReference>
<dbReference type="AlphaFoldDB" id="A0A5C5U156"/>
<comment type="caution">
    <text evidence="5">The sequence shown here is derived from an EMBL/GenBank/DDBJ whole genome shotgun (WGS) entry which is preliminary data.</text>
</comment>
<dbReference type="PROSITE" id="PS50043">
    <property type="entry name" value="HTH_LUXR_2"/>
    <property type="match status" value="1"/>
</dbReference>
<accession>A0A5C5U156</accession>
<name>A0A5C5U156_9GAMM</name>
<protein>
    <submittedName>
        <fullName evidence="5">AAA family ATPase</fullName>
    </submittedName>
</protein>
<keyword evidence="2" id="KW-0238">DNA-binding</keyword>
<dbReference type="Gene3D" id="1.10.10.10">
    <property type="entry name" value="Winged helix-like DNA-binding domain superfamily/Winged helix DNA-binding domain"/>
    <property type="match status" value="1"/>
</dbReference>
<evidence type="ECO:0000259" key="4">
    <source>
        <dbReference type="PROSITE" id="PS50043"/>
    </source>
</evidence>
<evidence type="ECO:0000256" key="3">
    <source>
        <dbReference type="ARBA" id="ARBA00023163"/>
    </source>
</evidence>